<gene>
    <name evidence="1" type="primary">hxsD</name>
    <name evidence="1" type="ORF">M0L20_28750</name>
</gene>
<dbReference type="InterPro" id="IPR023974">
    <property type="entry name" value="HxsD"/>
</dbReference>
<sequence length="128" mass="14801">MNTNSIKDDIITVFADSTLYTQESIFKCLYWYGGRFHTTVSRRDSSTYQIQLKLLSTNPITDEEAEAILQKLERDLIDFRLRDIVSRETRNIRDLLVAKAFSHGEFDEEPPGELTDPVGFDVTQLIHD</sequence>
<dbReference type="EMBL" id="JALPRF010000012">
    <property type="protein sequence ID" value="MCK8495890.1"/>
    <property type="molecule type" value="Genomic_DNA"/>
</dbReference>
<keyword evidence="2" id="KW-1185">Reference proteome</keyword>
<dbReference type="RefSeq" id="WP_248480692.1">
    <property type="nucleotide sequence ID" value="NZ_JALPRF010000012.1"/>
</dbReference>
<comment type="caution">
    <text evidence="1">The sequence shown here is derived from an EMBL/GenBank/DDBJ whole genome shotgun (WGS) entry which is preliminary data.</text>
</comment>
<reference evidence="1 2" key="1">
    <citation type="submission" date="2022-04" db="EMBL/GenBank/DDBJ databases">
        <title>Spirosoma sp. strain RP8 genome sequencing and assembly.</title>
        <authorList>
            <person name="Jung Y."/>
        </authorList>
    </citation>
    <scope>NUCLEOTIDE SEQUENCE [LARGE SCALE GENOMIC DNA]</scope>
    <source>
        <strain evidence="1 2">RP8</strain>
    </source>
</reference>
<dbReference type="NCBIfam" id="TIGR03976">
    <property type="entry name" value="chp_LLNDYxLRE"/>
    <property type="match status" value="1"/>
</dbReference>
<accession>A0ABT0HWJ3</accession>
<organism evidence="1 2">
    <name type="scientific">Spirosoma liriopis</name>
    <dbReference type="NCBI Taxonomy" id="2937440"/>
    <lineage>
        <taxon>Bacteria</taxon>
        <taxon>Pseudomonadati</taxon>
        <taxon>Bacteroidota</taxon>
        <taxon>Cytophagia</taxon>
        <taxon>Cytophagales</taxon>
        <taxon>Cytophagaceae</taxon>
        <taxon>Spirosoma</taxon>
    </lineage>
</organism>
<proteinExistence type="predicted"/>
<name>A0ABT0HWJ3_9BACT</name>
<evidence type="ECO:0000313" key="2">
    <source>
        <dbReference type="Proteomes" id="UP001202180"/>
    </source>
</evidence>
<evidence type="ECO:0000313" key="1">
    <source>
        <dbReference type="EMBL" id="MCK8495890.1"/>
    </source>
</evidence>
<protein>
    <submittedName>
        <fullName evidence="1">His-Xaa-Ser system protein HxsD</fullName>
    </submittedName>
</protein>
<dbReference type="Proteomes" id="UP001202180">
    <property type="component" value="Unassembled WGS sequence"/>
</dbReference>